<feature type="compositionally biased region" description="Polar residues" evidence="1">
    <location>
        <begin position="123"/>
        <end position="135"/>
    </location>
</feature>
<gene>
    <name evidence="2" type="ordered locus">CPn_1022</name>
    <name evidence="3" type="ORF">BN1224_CV15_C_05190</name>
    <name evidence="5" type="ORF">BN1224_DC9_CL_00470</name>
    <name evidence="6" type="ORF">BN1224_H12_FM_00170</name>
    <name evidence="7" type="ORF">BN1224_MUL2216_G_00310</name>
    <name evidence="8" type="ORF">BN1224_Panola_M_00500</name>
    <name evidence="10" type="ORF">BN1224_PB1_B_10640</name>
    <name evidence="9" type="ORF">BN1224_U1271_C_09090</name>
    <name evidence="11" type="ORF">BN1224_UZG1_C_00890</name>
    <name evidence="12" type="ORF">BN1224_Wien2_I_00610</name>
    <name evidence="4" type="ORF">CWL029c_G_00500</name>
</gene>
<evidence type="ECO:0000313" key="2">
    <source>
        <dbReference type="EMBL" id="AAD19159.1"/>
    </source>
</evidence>
<dbReference type="EMBL" id="LN847240">
    <property type="protein sequence ID" value="CRI51095.1"/>
    <property type="molecule type" value="Genomic_DNA"/>
</dbReference>
<evidence type="ECO:0000313" key="7">
    <source>
        <dbReference type="EMBL" id="CRI46543.1"/>
    </source>
</evidence>
<feature type="compositionally biased region" description="Polar residues" evidence="1">
    <location>
        <begin position="146"/>
        <end position="156"/>
    </location>
</feature>
<feature type="compositionally biased region" description="Basic and acidic residues" evidence="1">
    <location>
        <begin position="217"/>
        <end position="251"/>
    </location>
</feature>
<evidence type="ECO:0000313" key="8">
    <source>
        <dbReference type="EMBL" id="CRI47688.1"/>
    </source>
</evidence>
<feature type="compositionally biased region" description="Low complexity" evidence="1">
    <location>
        <begin position="172"/>
        <end position="188"/>
    </location>
</feature>
<evidence type="ECO:0000313" key="4">
    <source>
        <dbReference type="EMBL" id="CRI40949.1"/>
    </source>
</evidence>
<dbReference type="HOGENOM" id="CLU_570740_0_0_0"/>
<feature type="compositionally biased region" description="Low complexity" evidence="1">
    <location>
        <begin position="107"/>
        <end position="122"/>
    </location>
</feature>
<dbReference type="AlphaFoldDB" id="A0A0F7XUU6"/>
<dbReference type="EMBL" id="LN847216">
    <property type="protein sequence ID" value="CRI44283.1"/>
    <property type="molecule type" value="Genomic_DNA"/>
</dbReference>
<evidence type="ECO:0000313" key="13">
    <source>
        <dbReference type="Proteomes" id="UP000000801"/>
    </source>
</evidence>
<accession>A0A0F7XUU6</accession>
<dbReference type="EMBL" id="LN847238">
    <property type="protein sequence ID" value="CRI47688.1"/>
    <property type="molecule type" value="Genomic_DNA"/>
</dbReference>
<dbReference type="RefSeq" id="WP_010883655.1">
    <property type="nucleotide sequence ID" value="NZ_CP172581.1"/>
</dbReference>
<dbReference type="EMBL" id="LN847007">
    <property type="protein sequence ID" value="CRI40949.1"/>
    <property type="molecule type" value="Genomic_DNA"/>
</dbReference>
<evidence type="ECO:0000313" key="10">
    <source>
        <dbReference type="EMBL" id="CRI51095.1"/>
    </source>
</evidence>
<name>A0A0F7XUU6_CHLPN</name>
<dbReference type="EMBL" id="LN846999">
    <property type="protein sequence ID" value="CRI38686.1"/>
    <property type="molecule type" value="Genomic_DNA"/>
</dbReference>
<evidence type="ECO:0000313" key="11">
    <source>
        <dbReference type="EMBL" id="CRI52225.1"/>
    </source>
</evidence>
<evidence type="ECO:0000313" key="6">
    <source>
        <dbReference type="EMBL" id="CRI44283.1"/>
    </source>
</evidence>
<evidence type="ECO:0000313" key="3">
    <source>
        <dbReference type="EMBL" id="CRI38686.1"/>
    </source>
</evidence>
<dbReference type="EMBL" id="LN847256">
    <property type="protein sequence ID" value="CRI54286.1"/>
    <property type="molecule type" value="Genomic_DNA"/>
</dbReference>
<dbReference type="Proteomes" id="UP000000801">
    <property type="component" value="Chromosome"/>
</dbReference>
<dbReference type="KEGG" id="cpn:CPn_1022"/>
<evidence type="ECO:0000313" key="12">
    <source>
        <dbReference type="EMBL" id="CRI54286.1"/>
    </source>
</evidence>
<dbReference type="EMBL" id="LN847228">
    <property type="protein sequence ID" value="CRI46543.1"/>
    <property type="molecule type" value="Genomic_DNA"/>
</dbReference>
<evidence type="ECO:0000313" key="9">
    <source>
        <dbReference type="EMBL" id="CRI49999.1"/>
    </source>
</evidence>
<sequence length="486" mass="54695">MNMPVPSAVPSANITLKEDSSTVSTASGILKTATGEVLVSCTALEGSSSTDALISLALGQIILATQQELLLQSTNVHQLLFLPPEVVELEIQVVDLLVQLEHAETITSEPQETQTQSRSEQTLPQQSSSKQSALSPRSLKPEISDSKQQQALQTPKDSAVRKHSEAPSPETQARASLSQASSSSQRSLPPQESAPERTLLEQQKASSFSPLSQFSAEKQKEALTTSKSHELYKERDQDRQQREQHDRKHDQEEDAESKKKKKKRGLGVEAVAEEPGENLDIAALIFSDQMRPPAEETSKKETTFKKKLPSPMSVFSRFIPSKNPLSVGSSIHGPIQTPKVENVFLRFMKLMARILGQAEAEANELYMRVKQRTDDVDTLTVLISKINNEKKDIDWSENEEMKALLNRAKEIGVTIDKEKYTWTEEEKRLLKENVQMRKENMEKITQMERTDMQRHLQEISQCHQARSNVLKLLKELMDTFIYNLRP</sequence>
<feature type="compositionally biased region" description="Polar residues" evidence="1">
    <location>
        <begin position="200"/>
        <end position="216"/>
    </location>
</feature>
<dbReference type="EMBL" id="AE001363">
    <property type="protein sequence ID" value="AAD19159.1"/>
    <property type="molecule type" value="Genomic_DNA"/>
</dbReference>
<evidence type="ECO:0000313" key="5">
    <source>
        <dbReference type="EMBL" id="CRI43163.1"/>
    </source>
</evidence>
<dbReference type="GeneID" id="45051079"/>
<reference evidence="2 13" key="1">
    <citation type="journal article" date="1999" name="Nat. Genet.">
        <title>Comparative genomes of Chlamydia pneumoniae and C. trachomatis.</title>
        <authorList>
            <person name="Kalman S."/>
            <person name="Mitchell W."/>
            <person name="Marathe R."/>
            <person name="Lammel C."/>
            <person name="Fan J."/>
            <person name="Hyman R.W."/>
            <person name="Olinger L."/>
            <person name="Grimwood J."/>
            <person name="Davis R.W."/>
            <person name="Stephens R.S."/>
        </authorList>
    </citation>
    <scope>NUCLEOTIDE SEQUENCE [LARGE SCALE GENOMIC DNA]</scope>
    <source>
        <strain evidence="2 13">CWL029</strain>
    </source>
</reference>
<proteinExistence type="predicted"/>
<dbReference type="EMBL" id="LN847065">
    <property type="protein sequence ID" value="CRI43163.1"/>
    <property type="molecule type" value="Genomic_DNA"/>
</dbReference>
<dbReference type="OrthoDB" id="19196at2"/>
<organism evidence="11">
    <name type="scientific">Chlamydia pneumoniae</name>
    <name type="common">Chlamydophila pneumoniae</name>
    <dbReference type="NCBI Taxonomy" id="83558"/>
    <lineage>
        <taxon>Bacteria</taxon>
        <taxon>Pseudomonadati</taxon>
        <taxon>Chlamydiota</taxon>
        <taxon>Chlamydiia</taxon>
        <taxon>Chlamydiales</taxon>
        <taxon>Chlamydiaceae</taxon>
        <taxon>Chlamydia/Chlamydophila group</taxon>
        <taxon>Chlamydia</taxon>
    </lineage>
</organism>
<feature type="region of interest" description="Disordered" evidence="1">
    <location>
        <begin position="107"/>
        <end position="273"/>
    </location>
</feature>
<reference evidence="11" key="2">
    <citation type="submission" date="2015-05" db="EMBL/GenBank/DDBJ databases">
        <authorList>
            <person name="Rattei Thomas"/>
        </authorList>
    </citation>
    <scope>NUCLEOTIDE SEQUENCE</scope>
    <source>
        <strain evidence="3">CV15</strain>
        <strain evidence="4">CWL029c</strain>
        <strain evidence="5">DC9</strain>
        <strain evidence="6">H12</strain>
        <strain evidence="7">MUL2216</strain>
        <strain evidence="8">Panola</strain>
        <strain evidence="10">PB1</strain>
        <strain evidence="9">U1271</strain>
        <strain evidence="11">UZG1</strain>
        <strain evidence="12">Wien2</strain>
    </source>
</reference>
<dbReference type="EMBL" id="LN847244">
    <property type="protein sequence ID" value="CRI49999.1"/>
    <property type="molecule type" value="Genomic_DNA"/>
</dbReference>
<protein>
    <submittedName>
        <fullName evidence="11">Uncharacterized protein</fullName>
    </submittedName>
</protein>
<evidence type="ECO:0000256" key="1">
    <source>
        <dbReference type="SAM" id="MobiDB-lite"/>
    </source>
</evidence>
<dbReference type="PATRIC" id="fig|115713.3.peg.1119"/>
<dbReference type="EMBL" id="LN847247">
    <property type="protein sequence ID" value="CRI52225.1"/>
    <property type="molecule type" value="Genomic_DNA"/>
</dbReference>